<evidence type="ECO:0000256" key="1">
    <source>
        <dbReference type="SAM" id="Phobius"/>
    </source>
</evidence>
<dbReference type="EMBL" id="GBXM01057278">
    <property type="protein sequence ID" value="JAH51299.1"/>
    <property type="molecule type" value="Transcribed_RNA"/>
</dbReference>
<name>A0A0E9TC94_ANGAN</name>
<sequence>MTQPPHIQNVMLQRSVSTRLFRPVGMNVNPTVGATAFMTAFSCLWFLR</sequence>
<evidence type="ECO:0000313" key="2">
    <source>
        <dbReference type="EMBL" id="JAH51299.1"/>
    </source>
</evidence>
<keyword evidence="1" id="KW-0812">Transmembrane</keyword>
<keyword evidence="1" id="KW-1133">Transmembrane helix</keyword>
<feature type="transmembrane region" description="Helical" evidence="1">
    <location>
        <begin position="28"/>
        <end position="47"/>
    </location>
</feature>
<proteinExistence type="predicted"/>
<protein>
    <submittedName>
        <fullName evidence="2">Uncharacterized protein</fullName>
    </submittedName>
</protein>
<keyword evidence="1" id="KW-0472">Membrane</keyword>
<reference evidence="2" key="1">
    <citation type="submission" date="2014-11" db="EMBL/GenBank/DDBJ databases">
        <authorList>
            <person name="Amaro Gonzalez C."/>
        </authorList>
    </citation>
    <scope>NUCLEOTIDE SEQUENCE</scope>
</reference>
<reference evidence="2" key="2">
    <citation type="journal article" date="2015" name="Fish Shellfish Immunol.">
        <title>Early steps in the European eel (Anguilla anguilla)-Vibrio vulnificus interaction in the gills: Role of the RtxA13 toxin.</title>
        <authorList>
            <person name="Callol A."/>
            <person name="Pajuelo D."/>
            <person name="Ebbesson L."/>
            <person name="Teles M."/>
            <person name="MacKenzie S."/>
            <person name="Amaro C."/>
        </authorList>
    </citation>
    <scope>NUCLEOTIDE SEQUENCE</scope>
</reference>
<accession>A0A0E9TC94</accession>
<organism evidence="2">
    <name type="scientific">Anguilla anguilla</name>
    <name type="common">European freshwater eel</name>
    <name type="synonym">Muraena anguilla</name>
    <dbReference type="NCBI Taxonomy" id="7936"/>
    <lineage>
        <taxon>Eukaryota</taxon>
        <taxon>Metazoa</taxon>
        <taxon>Chordata</taxon>
        <taxon>Craniata</taxon>
        <taxon>Vertebrata</taxon>
        <taxon>Euteleostomi</taxon>
        <taxon>Actinopterygii</taxon>
        <taxon>Neopterygii</taxon>
        <taxon>Teleostei</taxon>
        <taxon>Anguilliformes</taxon>
        <taxon>Anguillidae</taxon>
        <taxon>Anguilla</taxon>
    </lineage>
</organism>
<dbReference type="AlphaFoldDB" id="A0A0E9TC94"/>